<dbReference type="RefSeq" id="WP_274162475.1">
    <property type="nucleotide sequence ID" value="NZ_JAJUBC010000001.1"/>
</dbReference>
<dbReference type="InterPro" id="IPR014914">
    <property type="entry name" value="RES_dom"/>
</dbReference>
<dbReference type="EMBL" id="JAJUBC010000001">
    <property type="protein sequence ID" value="MDD1791514.1"/>
    <property type="molecule type" value="Genomic_DNA"/>
</dbReference>
<organism evidence="2 3">
    <name type="scientific">Enterovibrio gelatinilyticus</name>
    <dbReference type="NCBI Taxonomy" id="2899819"/>
    <lineage>
        <taxon>Bacteria</taxon>
        <taxon>Pseudomonadati</taxon>
        <taxon>Pseudomonadota</taxon>
        <taxon>Gammaproteobacteria</taxon>
        <taxon>Vibrionales</taxon>
        <taxon>Vibrionaceae</taxon>
        <taxon>Enterovibrio</taxon>
    </lineage>
</organism>
<evidence type="ECO:0000313" key="2">
    <source>
        <dbReference type="EMBL" id="MDD1791514.1"/>
    </source>
</evidence>
<comment type="caution">
    <text evidence="2">The sequence shown here is derived from an EMBL/GenBank/DDBJ whole genome shotgun (WGS) entry which is preliminary data.</text>
</comment>
<evidence type="ECO:0000259" key="1">
    <source>
        <dbReference type="SMART" id="SM00953"/>
    </source>
</evidence>
<sequence length="227" mass="25576">MGKTLKGYRLINTKYPKIALFEDVASKEEFEALYALQALTNPRLQNEAGDVSLIHPSEIPYDCPHKSYAVAPFTHINKDGSRFADGSRGAFYIADNETTAQAEVFYHHDRYYRNVESLHYDKFTLQTLEVCFDAPNLYDFSEYPADHPVLNPTSYVQSQAFANQLIADGYDGIQYPSVRLSGATNWVLFSPKRITSIKPTTKIDMTWNGTKISQLALAKTIKTPGSD</sequence>
<feature type="domain" description="RES" evidence="1">
    <location>
        <begin position="72"/>
        <end position="200"/>
    </location>
</feature>
<keyword evidence="3" id="KW-1185">Reference proteome</keyword>
<accession>A0ABT5QU26</accession>
<gene>
    <name evidence="2" type="ORF">LRP50_00010</name>
</gene>
<reference evidence="2" key="1">
    <citation type="submission" date="2021-12" db="EMBL/GenBank/DDBJ databases">
        <title>Enterovibrio ZSDZ35 sp. nov. and Enterovibrio ZSDZ42 sp. nov., isolated from coastal seawater in Qingdao.</title>
        <authorList>
            <person name="Zhang P."/>
        </authorList>
    </citation>
    <scope>NUCLEOTIDE SEQUENCE</scope>
    <source>
        <strain evidence="2">ZSDZ42</strain>
    </source>
</reference>
<dbReference type="Proteomes" id="UP001149400">
    <property type="component" value="Unassembled WGS sequence"/>
</dbReference>
<dbReference type="SMART" id="SM00953">
    <property type="entry name" value="RES"/>
    <property type="match status" value="1"/>
</dbReference>
<evidence type="ECO:0000313" key="3">
    <source>
        <dbReference type="Proteomes" id="UP001149400"/>
    </source>
</evidence>
<proteinExistence type="predicted"/>
<protein>
    <submittedName>
        <fullName evidence="2">RES family NAD+ phosphorylase</fullName>
    </submittedName>
</protein>
<name>A0ABT5QU26_9GAMM</name>
<dbReference type="Pfam" id="PF08808">
    <property type="entry name" value="RES"/>
    <property type="match status" value="1"/>
</dbReference>